<organism evidence="6 7">
    <name type="scientific">Phytophthora palmivora</name>
    <dbReference type="NCBI Taxonomy" id="4796"/>
    <lineage>
        <taxon>Eukaryota</taxon>
        <taxon>Sar</taxon>
        <taxon>Stramenopiles</taxon>
        <taxon>Oomycota</taxon>
        <taxon>Peronosporomycetes</taxon>
        <taxon>Peronosporales</taxon>
        <taxon>Peronosporaceae</taxon>
        <taxon>Phytophthora</taxon>
    </lineage>
</organism>
<feature type="signal peptide" evidence="5">
    <location>
        <begin position="1"/>
        <end position="23"/>
    </location>
</feature>
<comment type="function">
    <text evidence="5">Effector that suppresses plant defense responses during pathogen infection.</text>
</comment>
<evidence type="ECO:0000256" key="2">
    <source>
        <dbReference type="ARBA" id="ARBA00010400"/>
    </source>
</evidence>
<dbReference type="GO" id="GO:0005576">
    <property type="term" value="C:extracellular region"/>
    <property type="evidence" value="ECO:0007669"/>
    <property type="project" value="UniProtKB-SubCell"/>
</dbReference>
<comment type="subcellular location">
    <subcellularLocation>
        <location evidence="1 5">Secreted</location>
    </subcellularLocation>
</comment>
<dbReference type="EMBL" id="NCKW01015576">
    <property type="protein sequence ID" value="POM62421.1"/>
    <property type="molecule type" value="Genomic_DNA"/>
</dbReference>
<keyword evidence="7" id="KW-1185">Reference proteome</keyword>
<feature type="chain" id="PRO_5028524657" description="RxLR effector protein" evidence="5">
    <location>
        <begin position="24"/>
        <end position="190"/>
    </location>
</feature>
<dbReference type="InterPro" id="IPR031825">
    <property type="entry name" value="RXLR"/>
</dbReference>
<name>A0A2P4XA43_9STRA</name>
<accession>A0A2P4XA43</accession>
<reference evidence="6 7" key="1">
    <citation type="journal article" date="2017" name="Genome Biol. Evol.">
        <title>Phytophthora megakarya and P. palmivora, closely related causal agents of cacao black pod rot, underwent increases in genome sizes and gene numbers by different mechanisms.</title>
        <authorList>
            <person name="Ali S.S."/>
            <person name="Shao J."/>
            <person name="Lary D.J."/>
            <person name="Kronmiller B."/>
            <person name="Shen D."/>
            <person name="Strem M.D."/>
            <person name="Amoako-Attah I."/>
            <person name="Akrofi A.Y."/>
            <person name="Begoude B.A."/>
            <person name="Ten Hoopen G.M."/>
            <person name="Coulibaly K."/>
            <person name="Kebe B.I."/>
            <person name="Melnick R.L."/>
            <person name="Guiltinan M.J."/>
            <person name="Tyler B.M."/>
            <person name="Meinhardt L.W."/>
            <person name="Bailey B.A."/>
        </authorList>
    </citation>
    <scope>NUCLEOTIDE SEQUENCE [LARGE SCALE GENOMIC DNA]</scope>
    <source>
        <strain evidence="7">sbr112.9</strain>
    </source>
</reference>
<evidence type="ECO:0000256" key="5">
    <source>
        <dbReference type="RuleBase" id="RU367124"/>
    </source>
</evidence>
<evidence type="ECO:0000313" key="7">
    <source>
        <dbReference type="Proteomes" id="UP000237271"/>
    </source>
</evidence>
<evidence type="ECO:0000256" key="4">
    <source>
        <dbReference type="ARBA" id="ARBA00022729"/>
    </source>
</evidence>
<dbReference type="OrthoDB" id="145017at2759"/>
<evidence type="ECO:0000256" key="1">
    <source>
        <dbReference type="ARBA" id="ARBA00004613"/>
    </source>
</evidence>
<evidence type="ECO:0000256" key="3">
    <source>
        <dbReference type="ARBA" id="ARBA00022525"/>
    </source>
</evidence>
<evidence type="ECO:0000313" key="6">
    <source>
        <dbReference type="EMBL" id="POM62421.1"/>
    </source>
</evidence>
<comment type="domain">
    <text evidence="5">The RxLR-dEER motif acts to carry the protein into the host cell cytoplasm through binding to cell surface phosphatidylinositol-3-phosphate.</text>
</comment>
<gene>
    <name evidence="6" type="ORF">PHPALM_28430</name>
</gene>
<protein>
    <recommendedName>
        <fullName evidence="5">RxLR effector protein</fullName>
    </recommendedName>
</protein>
<comment type="caution">
    <text evidence="6">The sequence shown here is derived from an EMBL/GenBank/DDBJ whole genome shotgun (WGS) entry which is preliminary data.</text>
</comment>
<proteinExistence type="inferred from homology"/>
<dbReference type="AlphaFoldDB" id="A0A2P4XA43"/>
<dbReference type="Proteomes" id="UP000237271">
    <property type="component" value="Unassembled WGS sequence"/>
</dbReference>
<dbReference type="Pfam" id="PF16810">
    <property type="entry name" value="RXLR"/>
    <property type="match status" value="1"/>
</dbReference>
<comment type="similarity">
    <text evidence="2 5">Belongs to the RxLR effector family.</text>
</comment>
<sequence length="190" mass="22048">MRRSYVLLVVAAILFICCEGVFAVGVGEANRLAIHNKEQLLAIRSADQPTSSNKRLLRKHTVSDEYTKDGEEKFDKEERVSPKLDRIFSDKFLSKAATATTSKLTRSKSLPNLSKVDDIQAFDNVQIINRGMFQQIERMGFNPDQMYRKLKTDNLLGDESNVYLWIHYLRYWKDKYPNWRSHFDIKGAHS</sequence>
<keyword evidence="4 5" id="KW-0732">Signal</keyword>
<keyword evidence="3 5" id="KW-0964">Secreted</keyword>